<reference evidence="1 2" key="1">
    <citation type="submission" date="2013-11" db="EMBL/GenBank/DDBJ databases">
        <title>Genome sequencing of Stegodyphus mimosarum.</title>
        <authorList>
            <person name="Bechsgaard J."/>
        </authorList>
    </citation>
    <scope>NUCLEOTIDE SEQUENCE [LARGE SCALE GENOMIC DNA]</scope>
</reference>
<accession>A0A087TCK9</accession>
<dbReference type="EMBL" id="KK114602">
    <property type="protein sequence ID" value="KFM62848.1"/>
    <property type="molecule type" value="Genomic_DNA"/>
</dbReference>
<evidence type="ECO:0000313" key="2">
    <source>
        <dbReference type="Proteomes" id="UP000054359"/>
    </source>
</evidence>
<protein>
    <submittedName>
        <fullName evidence="1">Uncharacterized protein</fullName>
    </submittedName>
</protein>
<feature type="non-terminal residue" evidence="1">
    <location>
        <position position="45"/>
    </location>
</feature>
<keyword evidence="2" id="KW-1185">Reference proteome</keyword>
<proteinExistence type="predicted"/>
<sequence length="45" mass="4938">LKCSTDIKKLIKQLDTMDLSNVDTAMTTIMHIAEISKSTKKPSTG</sequence>
<dbReference type="AlphaFoldDB" id="A0A087TCK9"/>
<name>A0A087TCK9_STEMI</name>
<gene>
    <name evidence="1" type="ORF">X975_06135</name>
</gene>
<evidence type="ECO:0000313" key="1">
    <source>
        <dbReference type="EMBL" id="KFM62848.1"/>
    </source>
</evidence>
<dbReference type="Proteomes" id="UP000054359">
    <property type="component" value="Unassembled WGS sequence"/>
</dbReference>
<feature type="non-terminal residue" evidence="1">
    <location>
        <position position="1"/>
    </location>
</feature>
<organism evidence="1 2">
    <name type="scientific">Stegodyphus mimosarum</name>
    <name type="common">African social velvet spider</name>
    <dbReference type="NCBI Taxonomy" id="407821"/>
    <lineage>
        <taxon>Eukaryota</taxon>
        <taxon>Metazoa</taxon>
        <taxon>Ecdysozoa</taxon>
        <taxon>Arthropoda</taxon>
        <taxon>Chelicerata</taxon>
        <taxon>Arachnida</taxon>
        <taxon>Araneae</taxon>
        <taxon>Araneomorphae</taxon>
        <taxon>Entelegynae</taxon>
        <taxon>Eresoidea</taxon>
        <taxon>Eresidae</taxon>
        <taxon>Stegodyphus</taxon>
    </lineage>
</organism>